<proteinExistence type="predicted"/>
<comment type="caution">
    <text evidence="3">The sequence shown here is derived from an EMBL/GenBank/DDBJ whole genome shotgun (WGS) entry which is preliminary data.</text>
</comment>
<dbReference type="InterPro" id="IPR041013">
    <property type="entry name" value="AOC-like"/>
</dbReference>
<dbReference type="EMBL" id="DAAUOA010000019">
    <property type="protein sequence ID" value="HAF2205656.1"/>
    <property type="molecule type" value="Genomic_DNA"/>
</dbReference>
<evidence type="ECO:0000313" key="3">
    <source>
        <dbReference type="EMBL" id="HAF2205656.1"/>
    </source>
</evidence>
<dbReference type="AlphaFoldDB" id="A0A743Z1Y4"/>
<protein>
    <recommendedName>
        <fullName evidence="1">Allene oxide cyclase barrel-like domain-containing protein</fullName>
    </recommendedName>
</protein>
<feature type="domain" description="Allene oxide cyclase barrel-like" evidence="1">
    <location>
        <begin position="60"/>
        <end position="171"/>
    </location>
</feature>
<gene>
    <name evidence="3" type="ORF">G8N85_003653</name>
    <name evidence="2" type="ORF">G9B68_003745</name>
    <name evidence="4" type="ORF">G9E70_003732</name>
</gene>
<dbReference type="Pfam" id="PF18678">
    <property type="entry name" value="AOC_like"/>
    <property type="match status" value="1"/>
</dbReference>
<name>A0A743Z1Y4_SALER</name>
<reference evidence="3" key="1">
    <citation type="journal article" date="2018" name="Genome Biol.">
        <title>SKESA: strategic k-mer extension for scrupulous assemblies.</title>
        <authorList>
            <person name="Souvorov A."/>
            <person name="Agarwala R."/>
            <person name="Lipman D.J."/>
        </authorList>
    </citation>
    <scope>NUCLEOTIDE SEQUENCE</scope>
    <source>
        <strain evidence="4">MA.05/00002289</strain>
        <strain evidence="3">MA.CK_01/00000941</strain>
        <strain evidence="2">MA.CK_95/00012903</strain>
    </source>
</reference>
<dbReference type="GO" id="GO:0016853">
    <property type="term" value="F:isomerase activity"/>
    <property type="evidence" value="ECO:0007669"/>
    <property type="project" value="InterPro"/>
</dbReference>
<evidence type="ECO:0000313" key="2">
    <source>
        <dbReference type="EMBL" id="HAF1419330.1"/>
    </source>
</evidence>
<reference evidence="3" key="2">
    <citation type="submission" date="2020-02" db="EMBL/GenBank/DDBJ databases">
        <authorList>
            <consortium name="NCBI Pathogen Detection Project"/>
        </authorList>
    </citation>
    <scope>NUCLEOTIDE SEQUENCE</scope>
    <source>
        <strain evidence="4">MA.05/00002289</strain>
        <strain evidence="3">MA.CK_01/00000941</strain>
        <strain evidence="2">MA.CK_95/00012903</strain>
    </source>
</reference>
<dbReference type="EMBL" id="DAAUMU010000021">
    <property type="protein sequence ID" value="HAF1419330.1"/>
    <property type="molecule type" value="Genomic_DNA"/>
</dbReference>
<accession>A0A743Z1Y4</accession>
<evidence type="ECO:0000259" key="1">
    <source>
        <dbReference type="Pfam" id="PF18678"/>
    </source>
</evidence>
<dbReference type="EMBL" id="DAAUPK010000016">
    <property type="protein sequence ID" value="HAF2570812.1"/>
    <property type="molecule type" value="Genomic_DNA"/>
</dbReference>
<evidence type="ECO:0000313" key="4">
    <source>
        <dbReference type="EMBL" id="HAF2570812.1"/>
    </source>
</evidence>
<organism evidence="3">
    <name type="scientific">Salmonella enterica</name>
    <name type="common">Salmonella choleraesuis</name>
    <dbReference type="NCBI Taxonomy" id="28901"/>
    <lineage>
        <taxon>Bacteria</taxon>
        <taxon>Pseudomonadati</taxon>
        <taxon>Pseudomonadota</taxon>
        <taxon>Gammaproteobacteria</taxon>
        <taxon>Enterobacterales</taxon>
        <taxon>Enterobacteriaceae</taxon>
        <taxon>Salmonella</taxon>
    </lineage>
</organism>
<sequence>MEIIQGNNILSELILLGDYVRQLIKKGRQIAEIENDLKKEKGYENVTIFYVIEMANIKFKAKANDSPNVGDVNSHADILVDYQGHNIGTMNGQGWKIASLPDNSVVSWYHETAETPQGRIEIAGIWNSSAIWAGKWQSLFAAGVSGDVMGKIGIRQIYQDIPRKRYLTLMVLLPLEQFQNLEK</sequence>
<dbReference type="GO" id="GO:0017000">
    <property type="term" value="P:antibiotic biosynthetic process"/>
    <property type="evidence" value="ECO:0007669"/>
    <property type="project" value="InterPro"/>
</dbReference>